<evidence type="ECO:0000313" key="2">
    <source>
        <dbReference type="EMBL" id="KKL73752.1"/>
    </source>
</evidence>
<accession>A0A0F9HF97</accession>
<dbReference type="AlphaFoldDB" id="A0A0F9HF97"/>
<dbReference type="InterPro" id="IPR001107">
    <property type="entry name" value="Band_7"/>
</dbReference>
<dbReference type="EMBL" id="LAZR01024865">
    <property type="protein sequence ID" value="KKL73752.1"/>
    <property type="molecule type" value="Genomic_DNA"/>
</dbReference>
<gene>
    <name evidence="2" type="ORF">LCGC14_2071740</name>
</gene>
<dbReference type="SUPFAM" id="SSF117892">
    <property type="entry name" value="Band 7/SPFH domain"/>
    <property type="match status" value="1"/>
</dbReference>
<dbReference type="Gene3D" id="3.30.479.30">
    <property type="entry name" value="Band 7 domain"/>
    <property type="match status" value="1"/>
</dbReference>
<reference evidence="2" key="1">
    <citation type="journal article" date="2015" name="Nature">
        <title>Complex archaea that bridge the gap between prokaryotes and eukaryotes.</title>
        <authorList>
            <person name="Spang A."/>
            <person name="Saw J.H."/>
            <person name="Jorgensen S.L."/>
            <person name="Zaremba-Niedzwiedzka K."/>
            <person name="Martijn J."/>
            <person name="Lind A.E."/>
            <person name="van Eijk R."/>
            <person name="Schleper C."/>
            <person name="Guy L."/>
            <person name="Ettema T.J."/>
        </authorList>
    </citation>
    <scope>NUCLEOTIDE SEQUENCE</scope>
</reference>
<sequence>MISGLAKLVDLMVQLFKLATPWTIVNSYQRGVVLRLGGGKRLSAKGQPYSRVIGPSNGFRGTGLHFMVPFIEDLMRANIVPAMSAYPNQVFASKEGTTYLTLVHLLWRIEDIVTFLLDVEDARDVLGDAAAGITRRLIAGMSDKELGGTDLEAKLTMAVRNRAKRFGVYVEMVYISELAPTSLRGGIMRVETGIHHD</sequence>
<dbReference type="InterPro" id="IPR036013">
    <property type="entry name" value="Band_7/SPFH_dom_sf"/>
</dbReference>
<comment type="caution">
    <text evidence="2">The sequence shown here is derived from an EMBL/GenBank/DDBJ whole genome shotgun (WGS) entry which is preliminary data.</text>
</comment>
<proteinExistence type="predicted"/>
<protein>
    <recommendedName>
        <fullName evidence="1">Band 7 domain-containing protein</fullName>
    </recommendedName>
</protein>
<evidence type="ECO:0000259" key="1">
    <source>
        <dbReference type="Pfam" id="PF01145"/>
    </source>
</evidence>
<organism evidence="2">
    <name type="scientific">marine sediment metagenome</name>
    <dbReference type="NCBI Taxonomy" id="412755"/>
    <lineage>
        <taxon>unclassified sequences</taxon>
        <taxon>metagenomes</taxon>
        <taxon>ecological metagenomes</taxon>
    </lineage>
</organism>
<dbReference type="Pfam" id="PF01145">
    <property type="entry name" value="Band_7"/>
    <property type="match status" value="1"/>
</dbReference>
<feature type="domain" description="Band 7" evidence="1">
    <location>
        <begin position="24"/>
        <end position="179"/>
    </location>
</feature>
<name>A0A0F9HF97_9ZZZZ</name>